<dbReference type="InterPro" id="IPR010690">
    <property type="entry name" value="YqfD"/>
</dbReference>
<feature type="transmembrane region" description="Helical" evidence="1">
    <location>
        <begin position="83"/>
        <end position="103"/>
    </location>
</feature>
<comment type="caution">
    <text evidence="3">The sequence shown here is derived from an EMBL/GenBank/DDBJ whole genome shotgun (WGS) entry which is preliminary data.</text>
</comment>
<dbReference type="EMBL" id="JAGZMZ010000006">
    <property type="protein sequence ID" value="MBS4883812.1"/>
    <property type="molecule type" value="Genomic_DNA"/>
</dbReference>
<dbReference type="Proteomes" id="UP000753219">
    <property type="component" value="Unassembled WGS sequence"/>
</dbReference>
<sequence>MFNRRDMGLDAWRVDMPVETFLRIVKAFDLELYDISFQKTAICFYAHVWQRRNIVYALKEAELVATTGAIAYLLRSLRKPYRLLALLISMLLWYVCSQTVLTIDIRGESEKHRQLIASTLQELGYRTPFYDKDLAEMKAKLKKRLENDIAWLEAYQEGSRYVITYTPKEFAKLQVLKQDALIAQEDGVIAQFEVSHGSKCRRVNEFVHKGEKLVDNVLLDSKGQEAKTDVEGRVYAYVWKDVRVTMPSNRLPKSLQFFDLLMEARRIASLDFRIGDKISKENILQFSTDMGKIEMVVHYTLYKDITTPR</sequence>
<name>A0A415PMB8_9FIRM</name>
<accession>A0A415PMB8</accession>
<keyword evidence="4" id="KW-1185">Reference proteome</keyword>
<evidence type="ECO:0000313" key="2">
    <source>
        <dbReference type="EMBL" id="MBS4883812.1"/>
    </source>
</evidence>
<dbReference type="OrthoDB" id="1640349at2"/>
<reference evidence="2" key="2">
    <citation type="submission" date="2021-02" db="EMBL/GenBank/DDBJ databases">
        <title>Infant gut strain persistence is associated with maternal origin, phylogeny, and functional potential including surface adhesion and iron acquisition.</title>
        <authorList>
            <person name="Lou Y.C."/>
        </authorList>
    </citation>
    <scope>NUCLEOTIDE SEQUENCE</scope>
    <source>
        <strain evidence="2">L3_108_103G1_dasL3_108_103G1_concoct_2</strain>
    </source>
</reference>
<proteinExistence type="predicted"/>
<dbReference type="RefSeq" id="WP_118365394.1">
    <property type="nucleotide sequence ID" value="NZ_JAGZMZ010000006.1"/>
</dbReference>
<dbReference type="AlphaFoldDB" id="A0A415PMB8"/>
<keyword evidence="1" id="KW-0472">Membrane</keyword>
<evidence type="ECO:0000256" key="1">
    <source>
        <dbReference type="SAM" id="Phobius"/>
    </source>
</evidence>
<protein>
    <submittedName>
        <fullName evidence="2 3">Sporulation protein</fullName>
    </submittedName>
</protein>
<keyword evidence="1" id="KW-1133">Transmembrane helix</keyword>
<evidence type="ECO:0000313" key="4">
    <source>
        <dbReference type="Proteomes" id="UP000284868"/>
    </source>
</evidence>
<dbReference type="Proteomes" id="UP000284868">
    <property type="component" value="Unassembled WGS sequence"/>
</dbReference>
<dbReference type="EMBL" id="QRPK01000011">
    <property type="protein sequence ID" value="RHM13756.1"/>
    <property type="molecule type" value="Genomic_DNA"/>
</dbReference>
<dbReference type="Pfam" id="PF06898">
    <property type="entry name" value="YqfD"/>
    <property type="match status" value="1"/>
</dbReference>
<reference evidence="3 4" key="1">
    <citation type="submission" date="2018-08" db="EMBL/GenBank/DDBJ databases">
        <title>A genome reference for cultivated species of the human gut microbiota.</title>
        <authorList>
            <person name="Zou Y."/>
            <person name="Xue W."/>
            <person name="Luo G."/>
        </authorList>
    </citation>
    <scope>NUCLEOTIDE SEQUENCE [LARGE SCALE GENOMIC DNA]</scope>
    <source>
        <strain evidence="3 4">AF35-6BH</strain>
    </source>
</reference>
<keyword evidence="1" id="KW-0812">Transmembrane</keyword>
<evidence type="ECO:0000313" key="3">
    <source>
        <dbReference type="EMBL" id="RHM13756.1"/>
    </source>
</evidence>
<organism evidence="3 4">
    <name type="scientific">Amedibacillus dolichus</name>
    <dbReference type="NCBI Taxonomy" id="31971"/>
    <lineage>
        <taxon>Bacteria</taxon>
        <taxon>Bacillati</taxon>
        <taxon>Bacillota</taxon>
        <taxon>Erysipelotrichia</taxon>
        <taxon>Erysipelotrichales</taxon>
        <taxon>Erysipelotrichaceae</taxon>
        <taxon>Amedibacillus</taxon>
    </lineage>
</organism>
<gene>
    <name evidence="3" type="ORF">DWZ83_03660</name>
    <name evidence="2" type="ORF">KHZ85_03510</name>
</gene>